<evidence type="ECO:0000313" key="8">
    <source>
        <dbReference type="EMBL" id="WWC92687.1"/>
    </source>
</evidence>
<dbReference type="AlphaFoldDB" id="A0AAX4K4Y0"/>
<evidence type="ECO:0000256" key="6">
    <source>
        <dbReference type="SAM" id="MobiDB-lite"/>
    </source>
</evidence>
<gene>
    <name evidence="8" type="ORF">L201_007646</name>
</gene>
<evidence type="ECO:0000259" key="7">
    <source>
        <dbReference type="PROSITE" id="PS51471"/>
    </source>
</evidence>
<dbReference type="GO" id="GO:0004656">
    <property type="term" value="F:procollagen-proline 4-dioxygenase activity"/>
    <property type="evidence" value="ECO:0007669"/>
    <property type="project" value="TreeGrafter"/>
</dbReference>
<feature type="domain" description="Fe2OG dioxygenase" evidence="7">
    <location>
        <begin position="100"/>
        <end position="225"/>
    </location>
</feature>
<dbReference type="SMART" id="SM00702">
    <property type="entry name" value="P4Hc"/>
    <property type="match status" value="1"/>
</dbReference>
<accession>A0AAX4K4Y0</accession>
<dbReference type="GO" id="GO:0005506">
    <property type="term" value="F:iron ion binding"/>
    <property type="evidence" value="ECO:0007669"/>
    <property type="project" value="InterPro"/>
</dbReference>
<evidence type="ECO:0000256" key="1">
    <source>
        <dbReference type="ARBA" id="ARBA00001961"/>
    </source>
</evidence>
<evidence type="ECO:0000256" key="3">
    <source>
        <dbReference type="ARBA" id="ARBA00022964"/>
    </source>
</evidence>
<dbReference type="SUPFAM" id="SSF51197">
    <property type="entry name" value="Clavaminate synthase-like"/>
    <property type="match status" value="1"/>
</dbReference>
<dbReference type="PROSITE" id="PS51471">
    <property type="entry name" value="FE2OG_OXY"/>
    <property type="match status" value="1"/>
</dbReference>
<keyword evidence="3" id="KW-0223">Dioxygenase</keyword>
<proteinExistence type="predicted"/>
<comment type="cofactor">
    <cofactor evidence="1">
        <name>L-ascorbate</name>
        <dbReference type="ChEBI" id="CHEBI:38290"/>
    </cofactor>
</comment>
<evidence type="ECO:0000256" key="4">
    <source>
        <dbReference type="ARBA" id="ARBA00023002"/>
    </source>
</evidence>
<feature type="compositionally biased region" description="Basic residues" evidence="6">
    <location>
        <begin position="164"/>
        <end position="174"/>
    </location>
</feature>
<name>A0AAX4K4Y0_9TREE</name>
<reference evidence="8 9" key="1">
    <citation type="submission" date="2024-01" db="EMBL/GenBank/DDBJ databases">
        <title>Comparative genomics of Cryptococcus and Kwoniella reveals pathogenesis evolution and contrasting modes of karyotype evolution via chromosome fusion or intercentromeric recombination.</title>
        <authorList>
            <person name="Coelho M.A."/>
            <person name="David-Palma M."/>
            <person name="Shea T."/>
            <person name="Bowers K."/>
            <person name="McGinley-Smith S."/>
            <person name="Mohammad A.W."/>
            <person name="Gnirke A."/>
            <person name="Yurkov A.M."/>
            <person name="Nowrousian M."/>
            <person name="Sun S."/>
            <person name="Cuomo C.A."/>
            <person name="Heitman J."/>
        </authorList>
    </citation>
    <scope>NUCLEOTIDE SEQUENCE [LARGE SCALE GENOMIC DNA]</scope>
    <source>
        <strain evidence="8 9">CBS 6074</strain>
    </source>
</reference>
<keyword evidence="9" id="KW-1185">Reference proteome</keyword>
<dbReference type="RefSeq" id="XP_066079449.1">
    <property type="nucleotide sequence ID" value="XM_066223352.1"/>
</dbReference>
<dbReference type="Pfam" id="PF13640">
    <property type="entry name" value="2OG-FeII_Oxy_3"/>
    <property type="match status" value="1"/>
</dbReference>
<keyword evidence="2" id="KW-0479">Metal-binding</keyword>
<keyword evidence="4" id="KW-0560">Oxidoreductase</keyword>
<dbReference type="EMBL" id="CP144108">
    <property type="protein sequence ID" value="WWC92687.1"/>
    <property type="molecule type" value="Genomic_DNA"/>
</dbReference>
<dbReference type="GO" id="GO:0005783">
    <property type="term" value="C:endoplasmic reticulum"/>
    <property type="evidence" value="ECO:0007669"/>
    <property type="project" value="TreeGrafter"/>
</dbReference>
<evidence type="ECO:0000256" key="5">
    <source>
        <dbReference type="ARBA" id="ARBA00023004"/>
    </source>
</evidence>
<keyword evidence="5" id="KW-0408">Iron</keyword>
<protein>
    <recommendedName>
        <fullName evidence="7">Fe2OG dioxygenase domain-containing protein</fullName>
    </recommendedName>
</protein>
<feature type="region of interest" description="Disordered" evidence="6">
    <location>
        <begin position="155"/>
        <end position="180"/>
    </location>
</feature>
<dbReference type="GO" id="GO:0031418">
    <property type="term" value="F:L-ascorbic acid binding"/>
    <property type="evidence" value="ECO:0007669"/>
    <property type="project" value="InterPro"/>
</dbReference>
<dbReference type="InterPro" id="IPR005123">
    <property type="entry name" value="Oxoglu/Fe-dep_dioxygenase_dom"/>
</dbReference>
<dbReference type="InterPro" id="IPR044862">
    <property type="entry name" value="Pro_4_hyd_alph_FE2OG_OXY"/>
</dbReference>
<dbReference type="Gene3D" id="2.60.120.620">
    <property type="entry name" value="q2cbj1_9rhob like domain"/>
    <property type="match status" value="1"/>
</dbReference>
<dbReference type="InterPro" id="IPR006620">
    <property type="entry name" value="Pro_4_hyd_alph"/>
</dbReference>
<dbReference type="Proteomes" id="UP001355207">
    <property type="component" value="Chromosome 11"/>
</dbReference>
<dbReference type="GeneID" id="91098314"/>
<dbReference type="PANTHER" id="PTHR10869:SF236">
    <property type="entry name" value="PROLYL 4-HYDROXYLASE ALPHA SUBUNIT DOMAIN-CONTAINING PROTEIN"/>
    <property type="match status" value="1"/>
</dbReference>
<dbReference type="InterPro" id="IPR045054">
    <property type="entry name" value="P4HA-like"/>
</dbReference>
<dbReference type="PANTHER" id="PTHR10869">
    <property type="entry name" value="PROLYL 4-HYDROXYLASE ALPHA SUBUNIT"/>
    <property type="match status" value="1"/>
</dbReference>
<evidence type="ECO:0000256" key="2">
    <source>
        <dbReference type="ARBA" id="ARBA00022723"/>
    </source>
</evidence>
<evidence type="ECO:0000313" key="9">
    <source>
        <dbReference type="Proteomes" id="UP001355207"/>
    </source>
</evidence>
<organism evidence="8 9">
    <name type="scientific">Kwoniella dendrophila CBS 6074</name>
    <dbReference type="NCBI Taxonomy" id="1295534"/>
    <lineage>
        <taxon>Eukaryota</taxon>
        <taxon>Fungi</taxon>
        <taxon>Dikarya</taxon>
        <taxon>Basidiomycota</taxon>
        <taxon>Agaricomycotina</taxon>
        <taxon>Tremellomycetes</taxon>
        <taxon>Tremellales</taxon>
        <taxon>Cryptococcaceae</taxon>
        <taxon>Kwoniella</taxon>
    </lineage>
</organism>
<feature type="region of interest" description="Disordered" evidence="6">
    <location>
        <begin position="49"/>
        <end position="68"/>
    </location>
</feature>
<sequence>MAPSPFPDIKLKKDLTLNEVLPSQIYTIDDFLTTAELKAVLKWTENVRMEEPKPPGKGEAERTAKRGSIESTEIASTISKLLIPYVPKLLPKYGRDLKDLLLSPNIRVYHYPKDSFFDCHYDSPTLDLNSKRLSCWTILIYLTNVDKGGNTIFYTNTHDPTPSKSKKSSTKSKSKGGAEQVISVEPKSGRLLLHWHGLKNGGCLKHEGEKVEKGDKWVFRTDILA</sequence>